<proteinExistence type="predicted"/>
<dbReference type="AlphaFoldDB" id="A0AAE1F339"/>
<organism evidence="2 3">
    <name type="scientific">Petrolisthes cinctipes</name>
    <name type="common">Flat porcelain crab</name>
    <dbReference type="NCBI Taxonomy" id="88211"/>
    <lineage>
        <taxon>Eukaryota</taxon>
        <taxon>Metazoa</taxon>
        <taxon>Ecdysozoa</taxon>
        <taxon>Arthropoda</taxon>
        <taxon>Crustacea</taxon>
        <taxon>Multicrustacea</taxon>
        <taxon>Malacostraca</taxon>
        <taxon>Eumalacostraca</taxon>
        <taxon>Eucarida</taxon>
        <taxon>Decapoda</taxon>
        <taxon>Pleocyemata</taxon>
        <taxon>Anomura</taxon>
        <taxon>Galatheoidea</taxon>
        <taxon>Porcellanidae</taxon>
        <taxon>Petrolisthes</taxon>
    </lineage>
</organism>
<evidence type="ECO:0000313" key="3">
    <source>
        <dbReference type="Proteomes" id="UP001286313"/>
    </source>
</evidence>
<feature type="compositionally biased region" description="Polar residues" evidence="1">
    <location>
        <begin position="55"/>
        <end position="72"/>
    </location>
</feature>
<evidence type="ECO:0000313" key="2">
    <source>
        <dbReference type="EMBL" id="KAK3866042.1"/>
    </source>
</evidence>
<dbReference type="EMBL" id="JAWQEG010003480">
    <property type="protein sequence ID" value="KAK3866042.1"/>
    <property type="molecule type" value="Genomic_DNA"/>
</dbReference>
<keyword evidence="3" id="KW-1185">Reference proteome</keyword>
<name>A0AAE1F339_PETCI</name>
<evidence type="ECO:0000256" key="1">
    <source>
        <dbReference type="SAM" id="MobiDB-lite"/>
    </source>
</evidence>
<sequence length="95" mass="10550">MNIYQDLSQRCGHRGNLILINGFGTAILGLKSSGTDVEVMILCGRISTDMVTDAPRTSTVPTRQRSSRTYTCAQPYERRKSRSCINTGARQPKEL</sequence>
<dbReference type="Proteomes" id="UP001286313">
    <property type="component" value="Unassembled WGS sequence"/>
</dbReference>
<feature type="region of interest" description="Disordered" evidence="1">
    <location>
        <begin position="53"/>
        <end position="72"/>
    </location>
</feature>
<gene>
    <name evidence="2" type="ORF">Pcinc_028399</name>
</gene>
<reference evidence="2" key="1">
    <citation type="submission" date="2023-10" db="EMBL/GenBank/DDBJ databases">
        <title>Genome assemblies of two species of porcelain crab, Petrolisthes cinctipes and Petrolisthes manimaculis (Anomura: Porcellanidae).</title>
        <authorList>
            <person name="Angst P."/>
        </authorList>
    </citation>
    <scope>NUCLEOTIDE SEQUENCE</scope>
    <source>
        <strain evidence="2">PB745_01</strain>
        <tissue evidence="2">Gill</tissue>
    </source>
</reference>
<accession>A0AAE1F339</accession>
<protein>
    <submittedName>
        <fullName evidence="2">Uncharacterized protein</fullName>
    </submittedName>
</protein>
<comment type="caution">
    <text evidence="2">The sequence shown here is derived from an EMBL/GenBank/DDBJ whole genome shotgun (WGS) entry which is preliminary data.</text>
</comment>